<dbReference type="Proteomes" id="UP000235943">
    <property type="component" value="Unassembled WGS sequence"/>
</dbReference>
<comment type="caution">
    <text evidence="1">The sequence shown here is derived from an EMBL/GenBank/DDBJ whole genome shotgun (WGS) entry which is preliminary data.</text>
</comment>
<dbReference type="OrthoDB" id="4225353at2"/>
<name>A0A2N8TTL6_9ACTN</name>
<reference evidence="1 2" key="1">
    <citation type="submission" date="2018-01" db="EMBL/GenBank/DDBJ databases">
        <title>Draft genome sequence of Streptomyces sp. 13K301.</title>
        <authorList>
            <person name="Sahin N."/>
            <person name="Saygin H."/>
            <person name="Ay H."/>
        </authorList>
    </citation>
    <scope>NUCLEOTIDE SEQUENCE [LARGE SCALE GENOMIC DNA]</scope>
    <source>
        <strain evidence="1 2">13K301</strain>
    </source>
</reference>
<dbReference type="RefSeq" id="WP_102908686.1">
    <property type="nucleotide sequence ID" value="NZ_POUC01000051.1"/>
</dbReference>
<accession>A0A2N8TTL6</accession>
<dbReference type="AlphaFoldDB" id="A0A2N8TTL6"/>
<organism evidence="1 2">
    <name type="scientific">Streptomyces cahuitamycinicus</name>
    <dbReference type="NCBI Taxonomy" id="2070367"/>
    <lineage>
        <taxon>Bacteria</taxon>
        <taxon>Bacillati</taxon>
        <taxon>Actinomycetota</taxon>
        <taxon>Actinomycetes</taxon>
        <taxon>Kitasatosporales</taxon>
        <taxon>Streptomycetaceae</taxon>
        <taxon>Streptomyces</taxon>
    </lineage>
</organism>
<keyword evidence="2" id="KW-1185">Reference proteome</keyword>
<gene>
    <name evidence="1" type="ORF">C1J00_10010</name>
</gene>
<dbReference type="EMBL" id="POUC01000051">
    <property type="protein sequence ID" value="PNG22340.1"/>
    <property type="molecule type" value="Genomic_DNA"/>
</dbReference>
<sequence>MAGRTEAAPVLEPPLILTPSDDPRPVERAVVDGIAGDFGPETFLWIVFNRPDGGARVWYAWTSGGHPLGDDIDRRALAAPLDAADWLHLMGKHLERRTRGRVQIDAHPLRPILADLQAGVRAPDDERVKLRRMVELAADMTGQARPADRPVRWVGVGPDLLITRKAQP</sequence>
<evidence type="ECO:0000313" key="1">
    <source>
        <dbReference type="EMBL" id="PNG22340.1"/>
    </source>
</evidence>
<protein>
    <submittedName>
        <fullName evidence="1">Uncharacterized protein</fullName>
    </submittedName>
</protein>
<proteinExistence type="predicted"/>
<evidence type="ECO:0000313" key="2">
    <source>
        <dbReference type="Proteomes" id="UP000235943"/>
    </source>
</evidence>